<evidence type="ECO:0000259" key="9">
    <source>
        <dbReference type="Pfam" id="PF05572"/>
    </source>
</evidence>
<dbReference type="AlphaFoldDB" id="A0A512BIN6"/>
<organism evidence="11 12">
    <name type="scientific">Segetibacter aerophilus</name>
    <dbReference type="NCBI Taxonomy" id="670293"/>
    <lineage>
        <taxon>Bacteria</taxon>
        <taxon>Pseudomonadati</taxon>
        <taxon>Bacteroidota</taxon>
        <taxon>Chitinophagia</taxon>
        <taxon>Chitinophagales</taxon>
        <taxon>Chitinophagaceae</taxon>
        <taxon>Segetibacter</taxon>
    </lineage>
</organism>
<evidence type="ECO:0008006" key="13">
    <source>
        <dbReference type="Google" id="ProtNLM"/>
    </source>
</evidence>
<dbReference type="InterPro" id="IPR026444">
    <property type="entry name" value="Secre_tail"/>
</dbReference>
<evidence type="ECO:0000256" key="4">
    <source>
        <dbReference type="ARBA" id="ARBA00022729"/>
    </source>
</evidence>
<dbReference type="SUPFAM" id="SSF55486">
    <property type="entry name" value="Metalloproteases ('zincins'), catalytic domain"/>
    <property type="match status" value="1"/>
</dbReference>
<keyword evidence="2" id="KW-0645">Protease</keyword>
<feature type="domain" description="Secretion system C-terminal sorting" evidence="10">
    <location>
        <begin position="610"/>
        <end position="682"/>
    </location>
</feature>
<dbReference type="PANTHER" id="PTHR47466">
    <property type="match status" value="1"/>
</dbReference>
<evidence type="ECO:0000259" key="10">
    <source>
        <dbReference type="Pfam" id="PF18962"/>
    </source>
</evidence>
<keyword evidence="12" id="KW-1185">Reference proteome</keyword>
<reference evidence="11 12" key="1">
    <citation type="submission" date="2019-07" db="EMBL/GenBank/DDBJ databases">
        <title>Whole genome shotgun sequence of Segetibacter aerophilus NBRC 106135.</title>
        <authorList>
            <person name="Hosoyama A."/>
            <person name="Uohara A."/>
            <person name="Ohji S."/>
            <person name="Ichikawa N."/>
        </authorList>
    </citation>
    <scope>NUCLEOTIDE SEQUENCE [LARGE SCALE GENOMIC DNA]</scope>
    <source>
        <strain evidence="11 12">NBRC 106135</strain>
    </source>
</reference>
<keyword evidence="8" id="KW-1015">Disulfide bond</keyword>
<keyword evidence="6" id="KW-0862">Zinc</keyword>
<dbReference type="Gene3D" id="3.40.390.10">
    <property type="entry name" value="Collagenase (Catalytic Domain)"/>
    <property type="match status" value="1"/>
</dbReference>
<dbReference type="NCBIfam" id="NF038128">
    <property type="entry name" value="choice_anch_J"/>
    <property type="match status" value="1"/>
</dbReference>
<dbReference type="GO" id="GO:0008237">
    <property type="term" value="F:metallopeptidase activity"/>
    <property type="evidence" value="ECO:0007669"/>
    <property type="project" value="UniProtKB-KW"/>
</dbReference>
<dbReference type="CDD" id="cd04275">
    <property type="entry name" value="ZnMc_pappalysin_like"/>
    <property type="match status" value="1"/>
</dbReference>
<gene>
    <name evidence="11" type="ORF">SAE01_43170</name>
</gene>
<keyword evidence="5" id="KW-0378">Hydrolase</keyword>
<dbReference type="EMBL" id="BJYT01000029">
    <property type="protein sequence ID" value="GEO11821.1"/>
    <property type="molecule type" value="Genomic_DNA"/>
</dbReference>
<evidence type="ECO:0000256" key="8">
    <source>
        <dbReference type="ARBA" id="ARBA00023157"/>
    </source>
</evidence>
<evidence type="ECO:0000313" key="11">
    <source>
        <dbReference type="EMBL" id="GEO11821.1"/>
    </source>
</evidence>
<keyword evidence="3" id="KW-0479">Metal-binding</keyword>
<evidence type="ECO:0000256" key="3">
    <source>
        <dbReference type="ARBA" id="ARBA00022723"/>
    </source>
</evidence>
<comment type="similarity">
    <text evidence="1">Belongs to the peptidase M43B family.</text>
</comment>
<dbReference type="OrthoDB" id="6278496at2"/>
<dbReference type="Pfam" id="PF05572">
    <property type="entry name" value="Peptidase_M43"/>
    <property type="match status" value="1"/>
</dbReference>
<keyword evidence="7" id="KW-0482">Metalloprotease</keyword>
<sequence>MDRLQLKFNRNPQLKAKFEQERTAFTRAIKAGGYRRSGEPDHSNSRTAYIIPVVFHIVLTNPAAVTDSSIMAQLDVLNKSFSGTNADTARIPSYFKPLFGKTEIQFCLAQQTPDGEGTSGIERIKTTQNTFSPDNDAVKHAANGGANSWSPKRYYNVWLCSLSSGILGYATFPSDSGTPDEQGVVVDYRSLPGGSLTNYNTGKTLPHETGHYLNLFHIWGDDKGECTGSDEVGDTPNQTDATRGCTNGIKTDACTPGGNGIMYQNYMDYSFDSCLVMFTKEQVARMESALLAYRSSLISSNACTQPVLKNYDARLSSIDQPAQRLCTSLFTPVVSIQNKGSQILTSLDISTQIDNGPITSYTWKGSLAYLASSVVTLNSINTIVGIHTLTIYVSNPDNNTDENLANDTISSTIQFYNPVKNVSESFEGSVFPPPGWDIQNPDNFITWKRVTGVSKTGTASVMIENFSYTSVGSKDDLRLPNVTLQNVDSAFLSFQVAAAAYSDVNAANNIWDTLEVLASTDCGQTYTGLYKKYGRELVTRTAATTTFFTPNASEWRKDSINLAPYLGQGNVLLTFRNTAGYENNIYLDDVNVRTVVINPNLKRLGFLATPNPTSGIIAVQFYPLPTNLRALQVYNIAGQKLTEVNVASGQAGNYYQLDITRYSAGTYIVRAVFTDRVITSKILKF</sequence>
<feature type="domain" description="Peptidase M43 pregnancy-associated plasma-A" evidence="9">
    <location>
        <begin position="147"/>
        <end position="290"/>
    </location>
</feature>
<evidence type="ECO:0000256" key="5">
    <source>
        <dbReference type="ARBA" id="ARBA00022801"/>
    </source>
</evidence>
<evidence type="ECO:0000256" key="7">
    <source>
        <dbReference type="ARBA" id="ARBA00023049"/>
    </source>
</evidence>
<dbReference type="GO" id="GO:0006508">
    <property type="term" value="P:proteolysis"/>
    <property type="evidence" value="ECO:0007669"/>
    <property type="project" value="UniProtKB-KW"/>
</dbReference>
<dbReference type="InterPro" id="IPR024079">
    <property type="entry name" value="MetalloPept_cat_dom_sf"/>
</dbReference>
<comment type="caution">
    <text evidence="11">The sequence shown here is derived from an EMBL/GenBank/DDBJ whole genome shotgun (WGS) entry which is preliminary data.</text>
</comment>
<protein>
    <recommendedName>
        <fullName evidence="13">Peptidase M43 pregnancy-associated plasma-A domain-containing protein</fullName>
    </recommendedName>
</protein>
<name>A0A512BIN6_9BACT</name>
<dbReference type="PANTHER" id="PTHR47466:SF1">
    <property type="entry name" value="METALLOPROTEASE MEP1 (AFU_ORTHOLOGUE AFUA_1G07730)-RELATED"/>
    <property type="match status" value="1"/>
</dbReference>
<dbReference type="NCBIfam" id="TIGR04183">
    <property type="entry name" value="Por_Secre_tail"/>
    <property type="match status" value="1"/>
</dbReference>
<dbReference type="Proteomes" id="UP000321513">
    <property type="component" value="Unassembled WGS sequence"/>
</dbReference>
<dbReference type="Pfam" id="PF18962">
    <property type="entry name" value="Por_Secre_tail"/>
    <property type="match status" value="1"/>
</dbReference>
<keyword evidence="4" id="KW-0732">Signal</keyword>
<evidence type="ECO:0000256" key="1">
    <source>
        <dbReference type="ARBA" id="ARBA00008721"/>
    </source>
</evidence>
<evidence type="ECO:0000256" key="2">
    <source>
        <dbReference type="ARBA" id="ARBA00022670"/>
    </source>
</evidence>
<evidence type="ECO:0000256" key="6">
    <source>
        <dbReference type="ARBA" id="ARBA00022833"/>
    </source>
</evidence>
<proteinExistence type="inferred from homology"/>
<accession>A0A512BIN6</accession>
<dbReference type="Gene3D" id="2.60.120.200">
    <property type="match status" value="1"/>
</dbReference>
<dbReference type="GO" id="GO:0046872">
    <property type="term" value="F:metal ion binding"/>
    <property type="evidence" value="ECO:0007669"/>
    <property type="project" value="UniProtKB-KW"/>
</dbReference>
<evidence type="ECO:0000313" key="12">
    <source>
        <dbReference type="Proteomes" id="UP000321513"/>
    </source>
</evidence>
<dbReference type="InterPro" id="IPR008754">
    <property type="entry name" value="Peptidase_M43"/>
</dbReference>